<name>A0A9W6G772_9ACTN</name>
<dbReference type="Pfam" id="PF00753">
    <property type="entry name" value="Lactamase_B"/>
    <property type="match status" value="1"/>
</dbReference>
<dbReference type="PANTHER" id="PTHR42951:SF4">
    <property type="entry name" value="ACYL-COENZYME A THIOESTERASE MBLAC2"/>
    <property type="match status" value="1"/>
</dbReference>
<dbReference type="InterPro" id="IPR050855">
    <property type="entry name" value="NDM-1-like"/>
</dbReference>
<keyword evidence="4" id="KW-1185">Reference proteome</keyword>
<proteinExistence type="predicted"/>
<comment type="caution">
    <text evidence="3">The sequence shown here is derived from an EMBL/GenBank/DDBJ whole genome shotgun (WGS) entry which is preliminary data.</text>
</comment>
<feature type="region of interest" description="Disordered" evidence="1">
    <location>
        <begin position="280"/>
        <end position="299"/>
    </location>
</feature>
<dbReference type="InterPro" id="IPR001279">
    <property type="entry name" value="Metallo-B-lactamas"/>
</dbReference>
<reference evidence="3" key="1">
    <citation type="submission" date="2022-12" db="EMBL/GenBank/DDBJ databases">
        <title>Reference genome sequencing for broad-spectrum identification of bacterial and archaeal isolates by mass spectrometry.</title>
        <authorList>
            <person name="Sekiguchi Y."/>
            <person name="Tourlousse D.M."/>
        </authorList>
    </citation>
    <scope>NUCLEOTIDE SEQUENCE</scope>
    <source>
        <strain evidence="3">LLR39Z86</strain>
    </source>
</reference>
<sequence length="318" mass="35084">MTFDVFALRPHIIARMSDRWIDVAPRVWVRRLEELDQTLGLVIGDDCCLVIDTGINAEAGFAYATAIREKTDLPWQVAYTHDHFDHWFGTSAFGESAIWAVGDGAHYLRVGDEARKIRAASYRREGREEEARRIARTKLVPPNCRVSGAIGLNLGGRTVVLRQVGLAHSDTDMVIEVPDAGVLFAGDLLENGAPPSYDGAFPYEWPQAVEYLLSWKPSVVVPGHGDPADYWWARAQARDLAEVARMCGEVAQGFLTEEEALAHSPFGEAPMRAALDRCKALTPPPPPEPAVPAAQPQTPPPPVIVYDVFDYSVDLTQR</sequence>
<gene>
    <name evidence="3" type="ORF">GALLR39Z86_22750</name>
</gene>
<protein>
    <submittedName>
        <fullName evidence="3">MBL fold metallo-hydrolase</fullName>
    </submittedName>
</protein>
<dbReference type="Proteomes" id="UP001144313">
    <property type="component" value="Unassembled WGS sequence"/>
</dbReference>
<evidence type="ECO:0000259" key="2">
    <source>
        <dbReference type="SMART" id="SM00849"/>
    </source>
</evidence>
<evidence type="ECO:0000313" key="4">
    <source>
        <dbReference type="Proteomes" id="UP001144313"/>
    </source>
</evidence>
<dbReference type="AlphaFoldDB" id="A0A9W6G772"/>
<dbReference type="PANTHER" id="PTHR42951">
    <property type="entry name" value="METALLO-BETA-LACTAMASE DOMAIN-CONTAINING"/>
    <property type="match status" value="1"/>
</dbReference>
<evidence type="ECO:0000256" key="1">
    <source>
        <dbReference type="SAM" id="MobiDB-lite"/>
    </source>
</evidence>
<dbReference type="SUPFAM" id="SSF56281">
    <property type="entry name" value="Metallo-hydrolase/oxidoreductase"/>
    <property type="match status" value="1"/>
</dbReference>
<dbReference type="CDD" id="cd16282">
    <property type="entry name" value="metallo-hydrolase-like_MBL-fold"/>
    <property type="match status" value="1"/>
</dbReference>
<dbReference type="EMBL" id="BSDT01000001">
    <property type="protein sequence ID" value="GLI42425.1"/>
    <property type="molecule type" value="Genomic_DNA"/>
</dbReference>
<feature type="domain" description="Metallo-beta-lactamase" evidence="2">
    <location>
        <begin position="36"/>
        <end position="224"/>
    </location>
</feature>
<dbReference type="InterPro" id="IPR036866">
    <property type="entry name" value="RibonucZ/Hydroxyglut_hydro"/>
</dbReference>
<dbReference type="Gene3D" id="3.60.15.10">
    <property type="entry name" value="Ribonuclease Z/Hydroxyacylglutathione hydrolase-like"/>
    <property type="match status" value="1"/>
</dbReference>
<organism evidence="3 4">
    <name type="scientific">Glycomyces algeriensis</name>
    <dbReference type="NCBI Taxonomy" id="256037"/>
    <lineage>
        <taxon>Bacteria</taxon>
        <taxon>Bacillati</taxon>
        <taxon>Actinomycetota</taxon>
        <taxon>Actinomycetes</taxon>
        <taxon>Glycomycetales</taxon>
        <taxon>Glycomycetaceae</taxon>
        <taxon>Glycomyces</taxon>
    </lineage>
</organism>
<evidence type="ECO:0000313" key="3">
    <source>
        <dbReference type="EMBL" id="GLI42425.1"/>
    </source>
</evidence>
<dbReference type="SMART" id="SM00849">
    <property type="entry name" value="Lactamase_B"/>
    <property type="match status" value="1"/>
</dbReference>
<accession>A0A9W6G772</accession>